<dbReference type="STRING" id="1108045.GORHZ_061_00030"/>
<dbReference type="Proteomes" id="UP000008363">
    <property type="component" value="Unassembled WGS sequence"/>
</dbReference>
<protein>
    <recommendedName>
        <fullName evidence="3">2'-5' RNA ligase family protein</fullName>
    </recommendedName>
</protein>
<evidence type="ECO:0000313" key="2">
    <source>
        <dbReference type="Proteomes" id="UP000008363"/>
    </source>
</evidence>
<gene>
    <name evidence="1" type="ORF">GORHZ_061_00030</name>
</gene>
<dbReference type="Gene3D" id="3.90.1140.10">
    <property type="entry name" value="Cyclic phosphodiesterase"/>
    <property type="match status" value="1"/>
</dbReference>
<organism evidence="1 2">
    <name type="scientific">Gordonia rhizosphera NBRC 16068</name>
    <dbReference type="NCBI Taxonomy" id="1108045"/>
    <lineage>
        <taxon>Bacteria</taxon>
        <taxon>Bacillati</taxon>
        <taxon>Actinomycetota</taxon>
        <taxon>Actinomycetes</taxon>
        <taxon>Mycobacteriales</taxon>
        <taxon>Gordoniaceae</taxon>
        <taxon>Gordonia</taxon>
    </lineage>
</organism>
<dbReference type="AlphaFoldDB" id="K6VR96"/>
<evidence type="ECO:0000313" key="1">
    <source>
        <dbReference type="EMBL" id="GAB89420.1"/>
    </source>
</evidence>
<accession>K6VR96</accession>
<sequence length="202" mass="21372">MNRSLCAWHHWLTDQVAHSIELLPDEATDSRIRHQWSALTGAGLTSAGQARAKTNRPHVTLVAAAKIAAAADTALLPAAGRLPLECTIGAPVVFGHGARHTLARLIVPNTELLSLHGQVSHLVTGLTSPDDPDAGGRRFGHVAPGAWTAHITLARRLTAVEVGIALQTLDGLGPTESSCTFVALRRWDSDARTEHILPSPAS</sequence>
<dbReference type="SUPFAM" id="SSF55144">
    <property type="entry name" value="LigT-like"/>
    <property type="match status" value="1"/>
</dbReference>
<name>K6VR96_9ACTN</name>
<dbReference type="EMBL" id="BAHC01000061">
    <property type="protein sequence ID" value="GAB89420.1"/>
    <property type="molecule type" value="Genomic_DNA"/>
</dbReference>
<reference evidence="1 2" key="1">
    <citation type="submission" date="2012-08" db="EMBL/GenBank/DDBJ databases">
        <title>Whole genome shotgun sequence of Gordonia rhizosphera NBRC 16068.</title>
        <authorList>
            <person name="Takarada H."/>
            <person name="Isaki S."/>
            <person name="Hosoyama A."/>
            <person name="Tsuchikane K."/>
            <person name="Katsumata H."/>
            <person name="Baba S."/>
            <person name="Ohji S."/>
            <person name="Yamazaki S."/>
            <person name="Fujita N."/>
        </authorList>
    </citation>
    <scope>NUCLEOTIDE SEQUENCE [LARGE SCALE GENOMIC DNA]</scope>
    <source>
        <strain evidence="1 2">NBRC 16068</strain>
    </source>
</reference>
<dbReference type="Pfam" id="PF13563">
    <property type="entry name" value="2_5_RNA_ligase2"/>
    <property type="match status" value="1"/>
</dbReference>
<keyword evidence="2" id="KW-1185">Reference proteome</keyword>
<dbReference type="InterPro" id="IPR009097">
    <property type="entry name" value="Cyclic_Pdiesterase"/>
</dbReference>
<evidence type="ECO:0008006" key="3">
    <source>
        <dbReference type="Google" id="ProtNLM"/>
    </source>
</evidence>
<comment type="caution">
    <text evidence="1">The sequence shown here is derived from an EMBL/GenBank/DDBJ whole genome shotgun (WGS) entry which is preliminary data.</text>
</comment>
<dbReference type="eggNOG" id="COG1514">
    <property type="taxonomic scope" value="Bacteria"/>
</dbReference>
<proteinExistence type="predicted"/>